<accession>A0A8H5ZQE1</accession>
<gene>
    <name evidence="2" type="ORF">GGP41_001854</name>
</gene>
<dbReference type="Proteomes" id="UP000624244">
    <property type="component" value="Unassembled WGS sequence"/>
</dbReference>
<sequence>MAIFGFLILLIGSVFSASFVIVELALSFWWFRLDQAILDYRDACWFCLVHGGISCTHKNTICAGRKHPCPDQR</sequence>
<proteinExistence type="predicted"/>
<comment type="caution">
    <text evidence="2">The sequence shown here is derived from an EMBL/GenBank/DDBJ whole genome shotgun (WGS) entry which is preliminary data.</text>
</comment>
<feature type="transmembrane region" description="Helical" evidence="1">
    <location>
        <begin position="6"/>
        <end position="31"/>
    </location>
</feature>
<keyword evidence="1" id="KW-0472">Membrane</keyword>
<evidence type="ECO:0000313" key="3">
    <source>
        <dbReference type="Proteomes" id="UP000624244"/>
    </source>
</evidence>
<evidence type="ECO:0000313" key="2">
    <source>
        <dbReference type="EMBL" id="KAF5853296.1"/>
    </source>
</evidence>
<keyword evidence="1" id="KW-1133">Transmembrane helix</keyword>
<dbReference type="EMBL" id="WNKQ01000002">
    <property type="protein sequence ID" value="KAF5853296.1"/>
    <property type="molecule type" value="Genomic_DNA"/>
</dbReference>
<dbReference type="AlphaFoldDB" id="A0A8H5ZQE1"/>
<evidence type="ECO:0000256" key="1">
    <source>
        <dbReference type="SAM" id="Phobius"/>
    </source>
</evidence>
<organism evidence="2 3">
    <name type="scientific">Cochliobolus sativus</name>
    <name type="common">Common root rot and spot blotch fungus</name>
    <name type="synonym">Bipolaris sorokiniana</name>
    <dbReference type="NCBI Taxonomy" id="45130"/>
    <lineage>
        <taxon>Eukaryota</taxon>
        <taxon>Fungi</taxon>
        <taxon>Dikarya</taxon>
        <taxon>Ascomycota</taxon>
        <taxon>Pezizomycotina</taxon>
        <taxon>Dothideomycetes</taxon>
        <taxon>Pleosporomycetidae</taxon>
        <taxon>Pleosporales</taxon>
        <taxon>Pleosporineae</taxon>
        <taxon>Pleosporaceae</taxon>
        <taxon>Bipolaris</taxon>
    </lineage>
</organism>
<name>A0A8H5ZQE1_COCSA</name>
<protein>
    <submittedName>
        <fullName evidence="2">Uncharacterized protein</fullName>
    </submittedName>
</protein>
<reference evidence="2" key="1">
    <citation type="submission" date="2019-11" db="EMBL/GenBank/DDBJ databases">
        <title>Bipolaris sorokiniana Genome sequencing.</title>
        <authorList>
            <person name="Wang H."/>
        </authorList>
    </citation>
    <scope>NUCLEOTIDE SEQUENCE</scope>
</reference>
<keyword evidence="1" id="KW-0812">Transmembrane</keyword>